<feature type="domain" description="Tc1-like transposase DDE" evidence="1">
    <location>
        <begin position="8"/>
        <end position="119"/>
    </location>
</feature>
<proteinExistence type="predicted"/>
<evidence type="ECO:0000313" key="2">
    <source>
        <dbReference type="EMBL" id="ELN6934336.1"/>
    </source>
</evidence>
<reference evidence="2" key="1">
    <citation type="submission" date="2023-10" db="EMBL/GenBank/DDBJ databases">
        <authorList>
            <consortium name="PulseNet: The National Subtyping Network for Foodborne Disease Surveillance"/>
        </authorList>
    </citation>
    <scope>NUCLEOTIDE SEQUENCE</scope>
    <source>
        <strain evidence="2">PNUSAV004886</strain>
    </source>
</reference>
<evidence type="ECO:0000259" key="1">
    <source>
        <dbReference type="Pfam" id="PF13358"/>
    </source>
</evidence>
<organism evidence="2 3">
    <name type="scientific">Vibrio navarrensis</name>
    <dbReference type="NCBI Taxonomy" id="29495"/>
    <lineage>
        <taxon>Bacteria</taxon>
        <taxon>Pseudomonadati</taxon>
        <taxon>Pseudomonadota</taxon>
        <taxon>Gammaproteobacteria</taxon>
        <taxon>Vibrionales</taxon>
        <taxon>Vibrionaceae</taxon>
        <taxon>Vibrio</taxon>
    </lineage>
</organism>
<accession>A0AAI9CY38</accession>
<dbReference type="AlphaFoldDB" id="A0AAI9CY38"/>
<comment type="caution">
    <text evidence="2">The sequence shown here is derived from an EMBL/GenBank/DDBJ whole genome shotgun (WGS) entry which is preliminary data.</text>
</comment>
<dbReference type="Proteomes" id="UP001253463">
    <property type="component" value="Unassembled WGS sequence"/>
</dbReference>
<dbReference type="Pfam" id="PF13358">
    <property type="entry name" value="DDE_3"/>
    <property type="match status" value="1"/>
</dbReference>
<dbReference type="EMBL" id="ABNSCA010000018">
    <property type="protein sequence ID" value="ELN6934336.1"/>
    <property type="molecule type" value="Genomic_DNA"/>
</dbReference>
<evidence type="ECO:0000313" key="3">
    <source>
        <dbReference type="Proteomes" id="UP001253463"/>
    </source>
</evidence>
<dbReference type="Gene3D" id="3.30.420.10">
    <property type="entry name" value="Ribonuclease H-like superfamily/Ribonuclease H"/>
    <property type="match status" value="1"/>
</dbReference>
<sequence>MSLKVIDVWFQDKARFTQQNQRLVYRLTRHKAESRKAAAIRVHLLFDSVCPARGIGETIVVPWVNKDIMIEHLKQILAITEKERHAVIIMDGASWHTNDIAEPFSNVSIIKLPTYSPRAKPDRTSVELAQTTLSCQSEFLPIMRISWRKCTRLGIDSWTVQIGLAKCAQETGLI</sequence>
<dbReference type="InterPro" id="IPR038717">
    <property type="entry name" value="Tc1-like_DDE_dom"/>
</dbReference>
<protein>
    <submittedName>
        <fullName evidence="2">Transposase</fullName>
    </submittedName>
</protein>
<name>A0AAI9CY38_9VIBR</name>
<dbReference type="InterPro" id="IPR036397">
    <property type="entry name" value="RNaseH_sf"/>
</dbReference>
<dbReference type="GO" id="GO:0003676">
    <property type="term" value="F:nucleic acid binding"/>
    <property type="evidence" value="ECO:0007669"/>
    <property type="project" value="InterPro"/>
</dbReference>
<gene>
    <name evidence="2" type="ORF">RZY48_003818</name>
</gene>